<feature type="transmembrane region" description="Helical" evidence="5">
    <location>
        <begin position="62"/>
        <end position="79"/>
    </location>
</feature>
<organism evidence="6 7">
    <name type="scientific">Chitinophaga barathri</name>
    <dbReference type="NCBI Taxonomy" id="1647451"/>
    <lineage>
        <taxon>Bacteria</taxon>
        <taxon>Pseudomonadati</taxon>
        <taxon>Bacteroidota</taxon>
        <taxon>Chitinophagia</taxon>
        <taxon>Chitinophagales</taxon>
        <taxon>Chitinophagaceae</taxon>
        <taxon>Chitinophaga</taxon>
    </lineage>
</organism>
<sequence>MNLTYLILILAATIGGGMIPMLFRKVHPNLPIYLLAFTGAFLFGITIMHLLPEVYHELGHSAGIYIVLGFFLQVFLQQLSHGMEHGHTHLPSTGGGHQHVAVLPLLIGLSIHAFMEGIPLGFHYEDQSALPSLMLGVMAHKVPEALTLITVMIHAHQSKTQLWRILVIFSLITPLSAILAAQLGREFEVVTNSLVYLVALVVGAFLHISTTIFYESGTKHHELSRQKVLAIAAGITLAFVTLIFE</sequence>
<name>A0A3N4MBZ7_9BACT</name>
<keyword evidence="4 5" id="KW-0472">Membrane</keyword>
<dbReference type="Pfam" id="PF02535">
    <property type="entry name" value="Zip"/>
    <property type="match status" value="1"/>
</dbReference>
<accession>A0A3N4MBZ7</accession>
<evidence type="ECO:0008006" key="8">
    <source>
        <dbReference type="Google" id="ProtNLM"/>
    </source>
</evidence>
<evidence type="ECO:0000313" key="6">
    <source>
        <dbReference type="EMBL" id="RPD40935.1"/>
    </source>
</evidence>
<evidence type="ECO:0000256" key="2">
    <source>
        <dbReference type="ARBA" id="ARBA00022692"/>
    </source>
</evidence>
<comment type="subcellular location">
    <subcellularLocation>
        <location evidence="1">Membrane</location>
        <topology evidence="1">Multi-pass membrane protein</topology>
    </subcellularLocation>
</comment>
<protein>
    <recommendedName>
        <fullName evidence="8">ZIP family metal transporter</fullName>
    </recommendedName>
</protein>
<dbReference type="EMBL" id="RMBX01000006">
    <property type="protein sequence ID" value="RPD40935.1"/>
    <property type="molecule type" value="Genomic_DNA"/>
</dbReference>
<feature type="transmembrane region" description="Helical" evidence="5">
    <location>
        <begin position="100"/>
        <end position="122"/>
    </location>
</feature>
<feature type="transmembrane region" description="Helical" evidence="5">
    <location>
        <begin position="6"/>
        <end position="23"/>
    </location>
</feature>
<feature type="transmembrane region" description="Helical" evidence="5">
    <location>
        <begin position="193"/>
        <end position="214"/>
    </location>
</feature>
<dbReference type="OrthoDB" id="654481at2"/>
<evidence type="ECO:0000256" key="5">
    <source>
        <dbReference type="SAM" id="Phobius"/>
    </source>
</evidence>
<evidence type="ECO:0000256" key="1">
    <source>
        <dbReference type="ARBA" id="ARBA00004141"/>
    </source>
</evidence>
<comment type="caution">
    <text evidence="6">The sequence shown here is derived from an EMBL/GenBank/DDBJ whole genome shotgun (WGS) entry which is preliminary data.</text>
</comment>
<dbReference type="GO" id="GO:0005385">
    <property type="term" value="F:zinc ion transmembrane transporter activity"/>
    <property type="evidence" value="ECO:0007669"/>
    <property type="project" value="TreeGrafter"/>
</dbReference>
<keyword evidence="2 5" id="KW-0812">Transmembrane</keyword>
<dbReference type="Proteomes" id="UP000279089">
    <property type="component" value="Unassembled WGS sequence"/>
</dbReference>
<evidence type="ECO:0000256" key="3">
    <source>
        <dbReference type="ARBA" id="ARBA00022989"/>
    </source>
</evidence>
<feature type="transmembrane region" description="Helical" evidence="5">
    <location>
        <begin position="226"/>
        <end position="244"/>
    </location>
</feature>
<feature type="transmembrane region" description="Helical" evidence="5">
    <location>
        <begin position="30"/>
        <end position="50"/>
    </location>
</feature>
<dbReference type="PANTHER" id="PTHR11040:SF44">
    <property type="entry name" value="PROTEIN ZNTC-RELATED"/>
    <property type="match status" value="1"/>
</dbReference>
<dbReference type="InterPro" id="IPR003689">
    <property type="entry name" value="ZIP"/>
</dbReference>
<dbReference type="AlphaFoldDB" id="A0A3N4MBZ7"/>
<dbReference type="RefSeq" id="WP_120516760.1">
    <property type="nucleotide sequence ID" value="NZ_QXZY01000007.1"/>
</dbReference>
<reference evidence="7" key="1">
    <citation type="submission" date="2018-11" db="EMBL/GenBank/DDBJ databases">
        <title>Chitinophaga lutea sp.nov., isolate from arsenic contaminated soil.</title>
        <authorList>
            <person name="Zong Y."/>
        </authorList>
    </citation>
    <scope>NUCLEOTIDE SEQUENCE [LARGE SCALE GENOMIC DNA]</scope>
    <source>
        <strain evidence="7">YLT18</strain>
    </source>
</reference>
<dbReference type="PANTHER" id="PTHR11040">
    <property type="entry name" value="ZINC/IRON TRANSPORTER"/>
    <property type="match status" value="1"/>
</dbReference>
<feature type="transmembrane region" description="Helical" evidence="5">
    <location>
        <begin position="162"/>
        <end position="181"/>
    </location>
</feature>
<proteinExistence type="predicted"/>
<evidence type="ECO:0000256" key="4">
    <source>
        <dbReference type="ARBA" id="ARBA00023136"/>
    </source>
</evidence>
<gene>
    <name evidence="6" type="ORF">EG028_13040</name>
</gene>
<evidence type="ECO:0000313" key="7">
    <source>
        <dbReference type="Proteomes" id="UP000279089"/>
    </source>
</evidence>
<dbReference type="GO" id="GO:0016020">
    <property type="term" value="C:membrane"/>
    <property type="evidence" value="ECO:0007669"/>
    <property type="project" value="UniProtKB-SubCell"/>
</dbReference>
<keyword evidence="7" id="KW-1185">Reference proteome</keyword>
<keyword evidence="3 5" id="KW-1133">Transmembrane helix</keyword>